<evidence type="ECO:0000256" key="1">
    <source>
        <dbReference type="SAM" id="MobiDB-lite"/>
    </source>
</evidence>
<name>A0A845B6M1_9SPHN</name>
<organism evidence="2 3">
    <name type="scientific">Allopontixanthobacter sediminis</name>
    <dbReference type="NCBI Taxonomy" id="1689985"/>
    <lineage>
        <taxon>Bacteria</taxon>
        <taxon>Pseudomonadati</taxon>
        <taxon>Pseudomonadota</taxon>
        <taxon>Alphaproteobacteria</taxon>
        <taxon>Sphingomonadales</taxon>
        <taxon>Erythrobacteraceae</taxon>
        <taxon>Allopontixanthobacter</taxon>
    </lineage>
</organism>
<accession>A0A845B6M1</accession>
<gene>
    <name evidence="2" type="ORF">GRI65_11465</name>
</gene>
<dbReference type="Pfam" id="PF13469">
    <property type="entry name" value="Sulfotransfer_3"/>
    <property type="match status" value="1"/>
</dbReference>
<dbReference type="OrthoDB" id="9777890at2"/>
<proteinExistence type="predicted"/>
<dbReference type="InterPro" id="IPR052736">
    <property type="entry name" value="Stf3_sulfotransferase"/>
</dbReference>
<dbReference type="PANTHER" id="PTHR36451:SF1">
    <property type="entry name" value="OMEGA-HYDROXY-BETA-DIHYDROMENAQUINONE-9 SULFOTRANSFERASE STF3"/>
    <property type="match status" value="1"/>
</dbReference>
<dbReference type="AlphaFoldDB" id="A0A845B6M1"/>
<dbReference type="Gene3D" id="3.40.50.300">
    <property type="entry name" value="P-loop containing nucleotide triphosphate hydrolases"/>
    <property type="match status" value="1"/>
</dbReference>
<comment type="caution">
    <text evidence="2">The sequence shown here is derived from an EMBL/GenBank/DDBJ whole genome shotgun (WGS) entry which is preliminary data.</text>
</comment>
<reference evidence="2 3" key="1">
    <citation type="submission" date="2019-12" db="EMBL/GenBank/DDBJ databases">
        <title>Genomic-based taxomic classification of the family Erythrobacteraceae.</title>
        <authorList>
            <person name="Xu L."/>
        </authorList>
    </citation>
    <scope>NUCLEOTIDE SEQUENCE [LARGE SCALE GENOMIC DNA]</scope>
    <source>
        <strain evidence="2 3">KCTC 42453</strain>
    </source>
</reference>
<dbReference type="SUPFAM" id="SSF52540">
    <property type="entry name" value="P-loop containing nucleoside triphosphate hydrolases"/>
    <property type="match status" value="1"/>
</dbReference>
<keyword evidence="3" id="KW-1185">Reference proteome</keyword>
<feature type="region of interest" description="Disordered" evidence="1">
    <location>
        <begin position="1"/>
        <end position="27"/>
    </location>
</feature>
<dbReference type="Proteomes" id="UP000431922">
    <property type="component" value="Unassembled WGS sequence"/>
</dbReference>
<evidence type="ECO:0000313" key="2">
    <source>
        <dbReference type="EMBL" id="MXP45067.1"/>
    </source>
</evidence>
<evidence type="ECO:0000313" key="3">
    <source>
        <dbReference type="Proteomes" id="UP000431922"/>
    </source>
</evidence>
<protein>
    <submittedName>
        <fullName evidence="2">Sulfotransferase</fullName>
    </submittedName>
</protein>
<dbReference type="EMBL" id="WTYL01000003">
    <property type="protein sequence ID" value="MXP45067.1"/>
    <property type="molecule type" value="Genomic_DNA"/>
</dbReference>
<dbReference type="GO" id="GO:0016740">
    <property type="term" value="F:transferase activity"/>
    <property type="evidence" value="ECO:0007669"/>
    <property type="project" value="UniProtKB-KW"/>
</dbReference>
<keyword evidence="2" id="KW-0808">Transferase</keyword>
<dbReference type="InterPro" id="IPR027417">
    <property type="entry name" value="P-loop_NTPase"/>
</dbReference>
<dbReference type="PANTHER" id="PTHR36451">
    <property type="entry name" value="PAPS-DEPENDENT SULFOTRANSFERASE STF3"/>
    <property type="match status" value="1"/>
</dbReference>
<sequence>MPASRAACPEGTGEQPHTPRVETTGAASQHVVHPFRCLGEPVQKSPVQPPRRTPFIGALDRSLRVGRAIGLVDEPKLEKQALLDHARHQTGLEDFGDPWFERPMEVLLDAVRREARLNLAGKVSAQAQFRKVLADRLWAQMWFARHPEILARPIRRPVVIVGPMRSGTTRMHRLLAGDRRFAHLRSFETISPVPRPDFEEADRDFRPILASRIMKVARLANPRTLSIHPTGPYEPEEELGLLVSSMWGMKHEAQWNVPSYGRWCEGQSAVPAYRHMANLLRLVGWSQQESSLRPWILKTPQHMLDLPALLEVFPDARLIFTHRDPLKVVGSAASLTWNQTIIYSDHVDANTIGQEWLRKTSLQIERMRAARDAIPPSRMIDVQYDDMEADWRGTMGRVYDFLSLDIQPALPGMEDYLERSRKLKRRPHTYSLAQFGLSEAGVMKQLGDYVRAYGIPIEDGDDTHATDSRNISAPDQLIVQQGD</sequence>